<evidence type="ECO:0000256" key="2">
    <source>
        <dbReference type="ARBA" id="ARBA00022723"/>
    </source>
</evidence>
<dbReference type="InterPro" id="IPR015341">
    <property type="entry name" value="Glyco_hydro_38_cen"/>
</dbReference>
<dbReference type="SUPFAM" id="SSF74650">
    <property type="entry name" value="Galactose mutarotase-like"/>
    <property type="match status" value="1"/>
</dbReference>
<dbReference type="Gene3D" id="2.70.98.30">
    <property type="entry name" value="Golgi alpha-mannosidase II, domain 4"/>
    <property type="match status" value="1"/>
</dbReference>
<proteinExistence type="inferred from homology"/>
<dbReference type="PANTHER" id="PTHR46017">
    <property type="entry name" value="ALPHA-MANNOSIDASE 2C1"/>
    <property type="match status" value="1"/>
</dbReference>
<dbReference type="Pfam" id="PF09261">
    <property type="entry name" value="Alpha-mann_mid"/>
    <property type="match status" value="1"/>
</dbReference>
<evidence type="ECO:0000256" key="1">
    <source>
        <dbReference type="ARBA" id="ARBA00009792"/>
    </source>
</evidence>
<reference evidence="7" key="1">
    <citation type="submission" date="2018-09" db="EMBL/GenBank/DDBJ databases">
        <authorList>
            <person name="Kim I."/>
        </authorList>
    </citation>
    <scope>NUCLEOTIDE SEQUENCE [LARGE SCALE GENOMIC DNA]</scope>
    <source>
        <strain evidence="7">DD4a</strain>
    </source>
</reference>
<organism evidence="6 7">
    <name type="scientific">Amnibacterium setariae</name>
    <dbReference type="NCBI Taxonomy" id="2306585"/>
    <lineage>
        <taxon>Bacteria</taxon>
        <taxon>Bacillati</taxon>
        <taxon>Actinomycetota</taxon>
        <taxon>Actinomycetes</taxon>
        <taxon>Micrococcales</taxon>
        <taxon>Microbacteriaceae</taxon>
        <taxon>Amnibacterium</taxon>
    </lineage>
</organism>
<dbReference type="Pfam" id="PF22907">
    <property type="entry name" value="Ams1-like_1st"/>
    <property type="match status" value="1"/>
</dbReference>
<dbReference type="PANTHER" id="PTHR46017:SF1">
    <property type="entry name" value="ALPHA-MANNOSIDASE 2C1"/>
    <property type="match status" value="1"/>
</dbReference>
<evidence type="ECO:0000256" key="3">
    <source>
        <dbReference type="ARBA" id="ARBA00022801"/>
    </source>
</evidence>
<dbReference type="FunFam" id="1.20.1270.50:FF:000004">
    <property type="entry name" value="alpha-mannosidase 2C1 isoform X1"/>
    <property type="match status" value="1"/>
</dbReference>
<evidence type="ECO:0000313" key="7">
    <source>
        <dbReference type="Proteomes" id="UP000265742"/>
    </source>
</evidence>
<dbReference type="SMART" id="SM00872">
    <property type="entry name" value="Alpha-mann_mid"/>
    <property type="match status" value="1"/>
</dbReference>
<dbReference type="EMBL" id="QXTG01000002">
    <property type="protein sequence ID" value="RIX28568.1"/>
    <property type="molecule type" value="Genomic_DNA"/>
</dbReference>
<keyword evidence="3" id="KW-0378">Hydrolase</keyword>
<comment type="similarity">
    <text evidence="1">Belongs to the glycosyl hydrolase 38 family.</text>
</comment>
<dbReference type="Pfam" id="PF17677">
    <property type="entry name" value="Glyco_hydro38C2"/>
    <property type="match status" value="1"/>
</dbReference>
<dbReference type="Pfam" id="PF07748">
    <property type="entry name" value="Glyco_hydro_38C"/>
    <property type="match status" value="1"/>
</dbReference>
<dbReference type="SUPFAM" id="SSF88688">
    <property type="entry name" value="Families 57/38 glycoside transferase middle domain"/>
    <property type="match status" value="1"/>
</dbReference>
<dbReference type="Gene3D" id="1.20.1270.50">
    <property type="entry name" value="Glycoside hydrolase family 38, central domain"/>
    <property type="match status" value="1"/>
</dbReference>
<keyword evidence="4" id="KW-0326">Glycosidase</keyword>
<dbReference type="FunFam" id="3.20.110.10:FF:000002">
    <property type="entry name" value="alpha-mannosidase 2C1 isoform X1"/>
    <property type="match status" value="1"/>
</dbReference>
<dbReference type="InterPro" id="IPR054723">
    <property type="entry name" value="Ams1-like_N"/>
</dbReference>
<keyword evidence="2" id="KW-0479">Metal-binding</keyword>
<dbReference type="Gene3D" id="2.60.40.2220">
    <property type="match status" value="1"/>
</dbReference>
<dbReference type="RefSeq" id="WP_119482878.1">
    <property type="nucleotide sequence ID" value="NZ_QXTG01000002.1"/>
</dbReference>
<evidence type="ECO:0000256" key="4">
    <source>
        <dbReference type="ARBA" id="ARBA00023295"/>
    </source>
</evidence>
<dbReference type="InterPro" id="IPR041147">
    <property type="entry name" value="GH38_C"/>
</dbReference>
<dbReference type="Gene3D" id="3.20.110.10">
    <property type="entry name" value="Glycoside hydrolase 38, N terminal domain"/>
    <property type="match status" value="1"/>
</dbReference>
<name>A0A3A1TYA1_9MICO</name>
<dbReference type="GO" id="GO:0046872">
    <property type="term" value="F:metal ion binding"/>
    <property type="evidence" value="ECO:0007669"/>
    <property type="project" value="UniProtKB-KW"/>
</dbReference>
<protein>
    <submittedName>
        <fullName evidence="6">Alpha-mannosidase</fullName>
    </submittedName>
</protein>
<accession>A0A3A1TYA1</accession>
<dbReference type="GO" id="GO:0006013">
    <property type="term" value="P:mannose metabolic process"/>
    <property type="evidence" value="ECO:0007669"/>
    <property type="project" value="InterPro"/>
</dbReference>
<dbReference type="Pfam" id="PF01074">
    <property type="entry name" value="Glyco_hydro_38N"/>
    <property type="match status" value="1"/>
</dbReference>
<keyword evidence="7" id="KW-1185">Reference proteome</keyword>
<dbReference type="InterPro" id="IPR028995">
    <property type="entry name" value="Glyco_hydro_57/38_cen_sf"/>
</dbReference>
<evidence type="ECO:0000259" key="5">
    <source>
        <dbReference type="SMART" id="SM00872"/>
    </source>
</evidence>
<feature type="domain" description="Glycoside hydrolase family 38 central" evidence="5">
    <location>
        <begin position="540"/>
        <end position="618"/>
    </location>
</feature>
<dbReference type="InterPro" id="IPR011013">
    <property type="entry name" value="Gal_mutarotase_sf_dom"/>
</dbReference>
<dbReference type="GO" id="GO:0004559">
    <property type="term" value="F:alpha-mannosidase activity"/>
    <property type="evidence" value="ECO:0007669"/>
    <property type="project" value="InterPro"/>
</dbReference>
<dbReference type="InterPro" id="IPR027291">
    <property type="entry name" value="Glyco_hydro_38_N_sf"/>
</dbReference>
<comment type="caution">
    <text evidence="6">The sequence shown here is derived from an EMBL/GenBank/DDBJ whole genome shotgun (WGS) entry which is preliminary data.</text>
</comment>
<dbReference type="Proteomes" id="UP000265742">
    <property type="component" value="Unassembled WGS sequence"/>
</dbReference>
<dbReference type="CDD" id="cd10789">
    <property type="entry name" value="GH38N_AMII_ER_cytosolic"/>
    <property type="match status" value="1"/>
</dbReference>
<dbReference type="InterPro" id="IPR037094">
    <property type="entry name" value="Glyco_hydro_38_cen_sf"/>
</dbReference>
<dbReference type="AlphaFoldDB" id="A0A3A1TYA1"/>
<evidence type="ECO:0000313" key="6">
    <source>
        <dbReference type="EMBL" id="RIX28568.1"/>
    </source>
</evidence>
<gene>
    <name evidence="6" type="ORF">D1781_14240</name>
</gene>
<dbReference type="InterPro" id="IPR011682">
    <property type="entry name" value="Glyco_hydro_38_C"/>
</dbReference>
<sequence>MTDIGVQIEQRVANLVREHLTPALFARTLPLGVTAWEVPDEPVPFPEAVAQEFTPFAVGSPWGRPWGTTWFRITGSVPPGWGREGTVVQLFVDLGFSSLMPAFQAEGLFFRPDGTIVKGVEPFNHVVEVVGDSVDLYVEAASNPNMLEHFFLSAAAGAGGGMVAALPGAFMPPPSGHHARLGRKSTAGDAPVYVLRSVALIERDLAVDALLADITALTGLVGQLDASSPRRAELLAALERMCDAVDPQDVPGTVGAARAALQRVLASPANASAHSIVAVGHAHLDSAWLWPTRETVRKTARTFSNVLDLMDADPEFVFAASSAQQYAWVQEFYPDLFDRIRQRAAEGRFVPVGGMWVESDVNMPGGEALVRQFLVGQSFFKRELGVLARQAWLPDSFGFTPALPQIALGAGTDSFLTQKMSWNDTNRMPHHTFWWEGLDGSRIFTHFPPNDTYGSDLGAADLAKAQRQYAEKGASNVSMTLFGWYDGGGGPTRDMLAAARRTRDLEGSPTVALGSPAAFFAEAKATLERPAVWTGEMYLETHRGTYTSQARTKRGNRRSEHLLREAELWSATASARSLIDYPYDRLDAIWRTVLLQQFHDILPGSAIGWVHDEAEAHYRRIGDELESMIDVALRALAGQGRTPLQFNAAPVPLDGAAPLGATVLGADVAPAAAARPVAVPGGFRLANDRLAAGFDPAGRLVSLVDLPSGRDLVPPGTAAAVLQVFRDRPNLFEAWDIDRSYANTVIELVSPDSVEIVGDALTVTHSSGSSRFVQRYRLGVDARDLLIETEVDWHEEEKLLKLAFPLDVRADAASSEIQFGHVSRPTFTNTSWDEARFETVAHRWIHVGEPGFGAVVANSATYGHDVTRWTRPDGGTTTQVRESLLRAPKFPDPEADQGLHVFQTSLGTGATVLDAATAGYRLNLPLRTVLGDPATAGRPLVTVSAPSVLVESVKLAEDRSGDLVVRLYEASGTRTGATIGIGAPYSSAWLTDLLEEDLQQQTWRPGDEIRLELRPFQIATVRVRVVRD</sequence>
<dbReference type="GO" id="GO:0009313">
    <property type="term" value="P:oligosaccharide catabolic process"/>
    <property type="evidence" value="ECO:0007669"/>
    <property type="project" value="TreeGrafter"/>
</dbReference>
<dbReference type="SUPFAM" id="SSF88713">
    <property type="entry name" value="Glycoside hydrolase/deacetylase"/>
    <property type="match status" value="1"/>
</dbReference>
<dbReference type="InterPro" id="IPR011330">
    <property type="entry name" value="Glyco_hydro/deAcase_b/a-brl"/>
</dbReference>
<dbReference type="GO" id="GO:0030246">
    <property type="term" value="F:carbohydrate binding"/>
    <property type="evidence" value="ECO:0007669"/>
    <property type="project" value="InterPro"/>
</dbReference>
<dbReference type="InterPro" id="IPR000602">
    <property type="entry name" value="Glyco_hydro_38_N"/>
</dbReference>
<dbReference type="OrthoDB" id="9772207at2"/>